<dbReference type="InterPro" id="IPR007863">
    <property type="entry name" value="Peptidase_M16_C"/>
</dbReference>
<dbReference type="Gene3D" id="3.30.830.10">
    <property type="entry name" value="Metalloenzyme, LuxS/M16 peptidase-like"/>
    <property type="match status" value="2"/>
</dbReference>
<dbReference type="GO" id="GO:0016887">
    <property type="term" value="F:ATP hydrolysis activity"/>
    <property type="evidence" value="ECO:0007669"/>
    <property type="project" value="InterPro"/>
</dbReference>
<evidence type="ECO:0000256" key="8">
    <source>
        <dbReference type="ARBA" id="ARBA00022833"/>
    </source>
</evidence>
<dbReference type="GO" id="GO:0005524">
    <property type="term" value="F:ATP binding"/>
    <property type="evidence" value="ECO:0007669"/>
    <property type="project" value="UniProtKB-KW"/>
</dbReference>
<dbReference type="InterPro" id="IPR001431">
    <property type="entry name" value="Pept_M16_Zn_BS"/>
</dbReference>
<dbReference type="PANTHER" id="PTHR11851">
    <property type="entry name" value="METALLOPROTEASE"/>
    <property type="match status" value="1"/>
</dbReference>
<dbReference type="Pfam" id="PF00675">
    <property type="entry name" value="Peptidase_M16"/>
    <property type="match status" value="1"/>
</dbReference>
<dbReference type="InterPro" id="IPR047854">
    <property type="entry name" value="RFC_lid"/>
</dbReference>
<dbReference type="EC" id="2.7.4.14" evidence="15"/>
<sequence length="778" mass="89680">MIERSKQLQIKPLTEQDFKILFEKVLQKPFSQIQQETENFIQKQKEVPKVSQQQPFSQPQPQKTVQQIPQKQSFQSLQNTTQNQNTQKKNTEKHLWTHKYSPQYLDSCVGNFQQIKKIELWLQNWHSVVIKKETKGQSKNWKENTSAKACLISGPPGIGKTSTVRLLAKKYEYQIIEWNASDVRSKNQLEQLVKPLSSNCVLGQSNRNNKAIILMDEIDGMSSGDIGGSQQLLKIIKETQIPIFCVCNDRYNQKLKSIANYCYDIRFFKPQKQQVAALLSKICVQEKIKADNLGLELLAENANCDIRQAINYLQMESQNKNNNIFSIKSLKLASKDDMVSLNIFEAQETTLENGIRICSESWPSPICTVAAFIKCGSRSETLETSGSAHFLEHLHFKGTQKRSRIQLELEIENKGGQLNAYTSRENTCYTMNVFKNDLDWSLELLSDILQNSKYETSAVEDEKNTIYTELIETQKNLMETTIEISHKGAYKGHQMALPILGEINNIFSVTRDMVLEYHNRNYFGENLIIIGAGDHDHQKLVESVQTHFAKMPKKSPIQTLLQNQDIPKFNSEVSLFKKDDDSKNLNYSFMQEAPSWRDPDYYSFLIVQRILGDKPQSLLDIELLNNSDVNIYQKMLNQIEGVELQNGVYTPYNDTALFGNYYNGSPESLGQILQLQQTIWQKIRNFITDKEIQRAKKKLYIELFQHETGNDISQAIGNHILYLNRRIFRSEIAYRIAALNKDDIVQAIDQWCVDKPYSITIWGKVDDLINQASNIQQQ</sequence>
<name>G0QSZ6_ICHMU</name>
<evidence type="ECO:0000256" key="12">
    <source>
        <dbReference type="RuleBase" id="RU004447"/>
    </source>
</evidence>
<dbReference type="InterPro" id="IPR003959">
    <property type="entry name" value="ATPase_AAA_core"/>
</dbReference>
<dbReference type="eggNOG" id="KOG0960">
    <property type="taxonomic scope" value="Eukaryota"/>
</dbReference>
<dbReference type="Pfam" id="PF00004">
    <property type="entry name" value="AAA"/>
    <property type="match status" value="1"/>
</dbReference>
<evidence type="ECO:0000256" key="5">
    <source>
        <dbReference type="ARBA" id="ARBA00022723"/>
    </source>
</evidence>
<dbReference type="SMART" id="SM00382">
    <property type="entry name" value="AAA"/>
    <property type="match status" value="1"/>
</dbReference>
<dbReference type="CDD" id="cd00009">
    <property type="entry name" value="AAA"/>
    <property type="match status" value="1"/>
</dbReference>
<evidence type="ECO:0000256" key="10">
    <source>
        <dbReference type="ARBA" id="ARBA00023049"/>
    </source>
</evidence>
<dbReference type="EC" id="3.4.24.64" evidence="15"/>
<feature type="region of interest" description="Disordered" evidence="13">
    <location>
        <begin position="44"/>
        <end position="91"/>
    </location>
</feature>
<feature type="compositionally biased region" description="Low complexity" evidence="13">
    <location>
        <begin position="78"/>
        <end position="88"/>
    </location>
</feature>
<dbReference type="SUPFAM" id="SSF63411">
    <property type="entry name" value="LuxS/MPP-like metallohydrolase"/>
    <property type="match status" value="2"/>
</dbReference>
<evidence type="ECO:0000313" key="16">
    <source>
        <dbReference type="Proteomes" id="UP000008983"/>
    </source>
</evidence>
<dbReference type="eggNOG" id="KOG1968">
    <property type="taxonomic scope" value="Eukaryota"/>
</dbReference>
<organism evidence="15 16">
    <name type="scientific">Ichthyophthirius multifiliis</name>
    <name type="common">White spot disease agent</name>
    <name type="synonym">Ich</name>
    <dbReference type="NCBI Taxonomy" id="5932"/>
    <lineage>
        <taxon>Eukaryota</taxon>
        <taxon>Sar</taxon>
        <taxon>Alveolata</taxon>
        <taxon>Ciliophora</taxon>
        <taxon>Intramacronucleata</taxon>
        <taxon>Oligohymenophorea</taxon>
        <taxon>Hymenostomatida</taxon>
        <taxon>Ophryoglenina</taxon>
        <taxon>Ichthyophthirius</taxon>
    </lineage>
</organism>
<dbReference type="InterPro" id="IPR050361">
    <property type="entry name" value="MPP/UQCRC_Complex"/>
</dbReference>
<dbReference type="FunCoup" id="G0QSZ6">
    <property type="interactions" value="369"/>
</dbReference>
<comment type="subcellular location">
    <subcellularLocation>
        <location evidence="2">Mitochondrion</location>
    </subcellularLocation>
</comment>
<keyword evidence="10" id="KW-0482">Metalloprotease</keyword>
<dbReference type="GO" id="GO:0006260">
    <property type="term" value="P:DNA replication"/>
    <property type="evidence" value="ECO:0007669"/>
    <property type="project" value="UniProtKB-KW"/>
</dbReference>
<dbReference type="AlphaFoldDB" id="G0QSZ6"/>
<dbReference type="GeneID" id="14907812"/>
<dbReference type="Proteomes" id="UP000008983">
    <property type="component" value="Unassembled WGS sequence"/>
</dbReference>
<dbReference type="GO" id="GO:0006508">
    <property type="term" value="P:proteolysis"/>
    <property type="evidence" value="ECO:0007669"/>
    <property type="project" value="UniProtKB-KW"/>
</dbReference>
<keyword evidence="11" id="KW-0496">Mitochondrion</keyword>
<dbReference type="Pfam" id="PF05193">
    <property type="entry name" value="Peptidase_M16_C"/>
    <property type="match status" value="1"/>
</dbReference>
<dbReference type="InParanoid" id="G0QSZ6"/>
<dbReference type="PANTHER" id="PTHR11851:SF149">
    <property type="entry name" value="GH01077P"/>
    <property type="match status" value="1"/>
</dbReference>
<keyword evidence="6" id="KW-0547">Nucleotide-binding</keyword>
<accession>G0QSZ6</accession>
<evidence type="ECO:0000256" key="4">
    <source>
        <dbReference type="ARBA" id="ARBA00022705"/>
    </source>
</evidence>
<evidence type="ECO:0000256" key="3">
    <source>
        <dbReference type="ARBA" id="ARBA00022670"/>
    </source>
</evidence>
<keyword evidence="16" id="KW-1185">Reference proteome</keyword>
<dbReference type="CDD" id="cd18140">
    <property type="entry name" value="HLD_clamp_RFC"/>
    <property type="match status" value="1"/>
</dbReference>
<dbReference type="STRING" id="857967.G0QSZ6"/>
<dbReference type="InterPro" id="IPR011249">
    <property type="entry name" value="Metalloenz_LuxS/M16"/>
</dbReference>
<evidence type="ECO:0000259" key="14">
    <source>
        <dbReference type="SMART" id="SM00382"/>
    </source>
</evidence>
<evidence type="ECO:0000256" key="9">
    <source>
        <dbReference type="ARBA" id="ARBA00022840"/>
    </source>
</evidence>
<evidence type="ECO:0000256" key="11">
    <source>
        <dbReference type="ARBA" id="ARBA00023128"/>
    </source>
</evidence>
<keyword evidence="8" id="KW-0862">Zinc</keyword>
<evidence type="ECO:0000256" key="13">
    <source>
        <dbReference type="SAM" id="MobiDB-lite"/>
    </source>
</evidence>
<dbReference type="RefSeq" id="XP_004035153.1">
    <property type="nucleotide sequence ID" value="XM_004035105.1"/>
</dbReference>
<dbReference type="GO" id="GO:0005739">
    <property type="term" value="C:mitochondrion"/>
    <property type="evidence" value="ECO:0007669"/>
    <property type="project" value="UniProtKB-SubCell"/>
</dbReference>
<dbReference type="InterPro" id="IPR027417">
    <property type="entry name" value="P-loop_NTPase"/>
</dbReference>
<comment type="cofactor">
    <cofactor evidence="1">
        <name>Zn(2+)</name>
        <dbReference type="ChEBI" id="CHEBI:29105"/>
    </cofactor>
</comment>
<comment type="similarity">
    <text evidence="12">Belongs to the peptidase M16 family.</text>
</comment>
<dbReference type="FunFam" id="3.40.50.300:FF:000395">
    <property type="entry name" value="Replication factor C subunit 1"/>
    <property type="match status" value="1"/>
</dbReference>
<evidence type="ECO:0000256" key="2">
    <source>
        <dbReference type="ARBA" id="ARBA00004173"/>
    </source>
</evidence>
<evidence type="ECO:0000256" key="7">
    <source>
        <dbReference type="ARBA" id="ARBA00022801"/>
    </source>
</evidence>
<keyword evidence="4" id="KW-0235">DNA replication</keyword>
<evidence type="ECO:0000256" key="6">
    <source>
        <dbReference type="ARBA" id="ARBA00022741"/>
    </source>
</evidence>
<dbReference type="FunFam" id="3.30.830.10:FF:000008">
    <property type="entry name" value="Mitochondrial-processing peptidase subunit beta"/>
    <property type="match status" value="1"/>
</dbReference>
<keyword evidence="5" id="KW-0479">Metal-binding</keyword>
<keyword evidence="3" id="KW-0645">Protease</keyword>
<reference evidence="15 16" key="1">
    <citation type="submission" date="2011-07" db="EMBL/GenBank/DDBJ databases">
        <authorList>
            <person name="Coyne R."/>
            <person name="Brami D."/>
            <person name="Johnson J."/>
            <person name="Hostetler J."/>
            <person name="Hannick L."/>
            <person name="Clark T."/>
            <person name="Cassidy-Hanley D."/>
            <person name="Inman J."/>
        </authorList>
    </citation>
    <scope>NUCLEOTIDE SEQUENCE [LARGE SCALE GENOMIC DNA]</scope>
    <source>
        <strain evidence="15 16">G5</strain>
    </source>
</reference>
<gene>
    <name evidence="15" type="ORF">IMG5_104890</name>
</gene>
<keyword evidence="15" id="KW-0808">Transferase</keyword>
<dbReference type="GO" id="GO:0004222">
    <property type="term" value="F:metalloendopeptidase activity"/>
    <property type="evidence" value="ECO:0007669"/>
    <property type="project" value="UniProtKB-EC"/>
</dbReference>
<dbReference type="GO" id="GO:0016740">
    <property type="term" value="F:transferase activity"/>
    <property type="evidence" value="ECO:0007669"/>
    <property type="project" value="UniProtKB-KW"/>
</dbReference>
<feature type="compositionally biased region" description="Polar residues" evidence="13">
    <location>
        <begin position="64"/>
        <end position="77"/>
    </location>
</feature>
<evidence type="ECO:0000256" key="1">
    <source>
        <dbReference type="ARBA" id="ARBA00001947"/>
    </source>
</evidence>
<keyword evidence="9" id="KW-0067">ATP-binding</keyword>
<dbReference type="Gene3D" id="1.10.8.60">
    <property type="match status" value="1"/>
</dbReference>
<dbReference type="SUPFAM" id="SSF52540">
    <property type="entry name" value="P-loop containing nucleoside triphosphate hydrolases"/>
    <property type="match status" value="1"/>
</dbReference>
<dbReference type="InterPro" id="IPR011765">
    <property type="entry name" value="Pept_M16_N"/>
</dbReference>
<proteinExistence type="inferred from homology"/>
<dbReference type="EMBL" id="GL983834">
    <property type="protein sequence ID" value="EGR31667.1"/>
    <property type="molecule type" value="Genomic_DNA"/>
</dbReference>
<feature type="compositionally biased region" description="Low complexity" evidence="13">
    <location>
        <begin position="49"/>
        <end position="63"/>
    </location>
</feature>
<evidence type="ECO:0000313" key="15">
    <source>
        <dbReference type="EMBL" id="EGR31667.1"/>
    </source>
</evidence>
<dbReference type="Gene3D" id="3.40.50.300">
    <property type="entry name" value="P-loop containing nucleotide triphosphate hydrolases"/>
    <property type="match status" value="1"/>
</dbReference>
<dbReference type="PROSITE" id="PS00143">
    <property type="entry name" value="INSULINASE"/>
    <property type="match status" value="1"/>
</dbReference>
<protein>
    <submittedName>
        <fullName evidence="15">Mitochondrial processing peptidase beta, putative</fullName>
        <ecNumber evidence="15">2.7.4.14</ecNumber>
        <ecNumber evidence="15">3.4.24.64</ecNumber>
    </submittedName>
</protein>
<dbReference type="GO" id="GO:0046872">
    <property type="term" value="F:metal ion binding"/>
    <property type="evidence" value="ECO:0007669"/>
    <property type="project" value="UniProtKB-KW"/>
</dbReference>
<keyword evidence="7 15" id="KW-0378">Hydrolase</keyword>
<dbReference type="OrthoDB" id="10251424at2759"/>
<dbReference type="InterPro" id="IPR003593">
    <property type="entry name" value="AAA+_ATPase"/>
</dbReference>
<feature type="domain" description="AAA+ ATPase" evidence="14">
    <location>
        <begin position="146"/>
        <end position="273"/>
    </location>
</feature>